<accession>A0A1F7Y0Z7</accession>
<dbReference type="AlphaFoldDB" id="A0A1F7Y0Z7"/>
<dbReference type="Proteomes" id="UP000178419">
    <property type="component" value="Unassembled WGS sequence"/>
</dbReference>
<protein>
    <submittedName>
        <fullName evidence="1">Uncharacterized protein</fullName>
    </submittedName>
</protein>
<evidence type="ECO:0000313" key="2">
    <source>
        <dbReference type="Proteomes" id="UP000178419"/>
    </source>
</evidence>
<comment type="caution">
    <text evidence="1">The sequence shown here is derived from an EMBL/GenBank/DDBJ whole genome shotgun (WGS) entry which is preliminary data.</text>
</comment>
<proteinExistence type="predicted"/>
<gene>
    <name evidence="1" type="ORF">A2714_02225</name>
</gene>
<name>A0A1F7Y0Z7_9BACT</name>
<reference evidence="1 2" key="1">
    <citation type="journal article" date="2016" name="Nat. Commun.">
        <title>Thousands of microbial genomes shed light on interconnected biogeochemical processes in an aquifer system.</title>
        <authorList>
            <person name="Anantharaman K."/>
            <person name="Brown C.T."/>
            <person name="Hug L.A."/>
            <person name="Sharon I."/>
            <person name="Castelle C.J."/>
            <person name="Probst A.J."/>
            <person name="Thomas B.C."/>
            <person name="Singh A."/>
            <person name="Wilkins M.J."/>
            <person name="Karaoz U."/>
            <person name="Brodie E.L."/>
            <person name="Williams K.H."/>
            <person name="Hubbard S.S."/>
            <person name="Banfield J.F."/>
        </authorList>
    </citation>
    <scope>NUCLEOTIDE SEQUENCE [LARGE SCALE GENOMIC DNA]</scope>
</reference>
<dbReference type="EMBL" id="MGGE01000030">
    <property type="protein sequence ID" value="OGM20972.1"/>
    <property type="molecule type" value="Genomic_DNA"/>
</dbReference>
<evidence type="ECO:0000313" key="1">
    <source>
        <dbReference type="EMBL" id="OGM20972.1"/>
    </source>
</evidence>
<organism evidence="1 2">
    <name type="scientific">Candidatus Woesebacteria bacterium RIFCSPHIGHO2_01_FULL_38_9</name>
    <dbReference type="NCBI Taxonomy" id="1802492"/>
    <lineage>
        <taxon>Bacteria</taxon>
        <taxon>Candidatus Woeseibacteriota</taxon>
    </lineage>
</organism>
<sequence length="140" mass="15794">MLTQEEADAGKKPDEAALWAGNLFSTIEYVTQVFADLRIPGIINSDSREFKDLYEKSINSFGVGFVKHGFRDGYLPGSISRNNRMLTKLDEFYAKTDWWTEDNAIGSAFTGYNKLIYGHTINAAKRNRGNIYYKAATSTD</sequence>